<dbReference type="Pfam" id="PF01381">
    <property type="entry name" value="HTH_3"/>
    <property type="match status" value="1"/>
</dbReference>
<dbReference type="CDD" id="cd02209">
    <property type="entry name" value="cupin_XRE_C"/>
    <property type="match status" value="1"/>
</dbReference>
<accession>A0A1M7JV52</accession>
<dbReference type="InterPro" id="IPR001387">
    <property type="entry name" value="Cro/C1-type_HTH"/>
</dbReference>
<dbReference type="EMBL" id="FRBR01000022">
    <property type="protein sequence ID" value="SHM56781.1"/>
    <property type="molecule type" value="Genomic_DNA"/>
</dbReference>
<keyword evidence="4" id="KW-1185">Reference proteome</keyword>
<dbReference type="GO" id="GO:0005829">
    <property type="term" value="C:cytosol"/>
    <property type="evidence" value="ECO:0007669"/>
    <property type="project" value="TreeGrafter"/>
</dbReference>
<sequence>MIGDRIKSLRRIRKMTLKQLADLAKISEGHMSKIENDKTQPSVAVLHRITQALDVTIGLLFDETNGKEQVVSRMGERPVIDLDPVRRGTGICLERIIPHSKDHILQCNIHIIEPDGSSEDHIQHVGEEMGYILEGELELILDDIVYHLHENDSFHFNSSRRHAYRNPGTTRTRVLWANTPPTF</sequence>
<dbReference type="PROSITE" id="PS50943">
    <property type="entry name" value="HTH_CROC1"/>
    <property type="match status" value="1"/>
</dbReference>
<organism evidence="3 4">
    <name type="scientific">Roseovarius pacificus</name>
    <dbReference type="NCBI Taxonomy" id="337701"/>
    <lineage>
        <taxon>Bacteria</taxon>
        <taxon>Pseudomonadati</taxon>
        <taxon>Pseudomonadota</taxon>
        <taxon>Alphaproteobacteria</taxon>
        <taxon>Rhodobacterales</taxon>
        <taxon>Roseobacteraceae</taxon>
        <taxon>Roseovarius</taxon>
    </lineage>
</organism>
<evidence type="ECO:0000313" key="4">
    <source>
        <dbReference type="Proteomes" id="UP000183974"/>
    </source>
</evidence>
<dbReference type="Pfam" id="PF07883">
    <property type="entry name" value="Cupin_2"/>
    <property type="match status" value="1"/>
</dbReference>
<dbReference type="GO" id="GO:0003700">
    <property type="term" value="F:DNA-binding transcription factor activity"/>
    <property type="evidence" value="ECO:0007669"/>
    <property type="project" value="TreeGrafter"/>
</dbReference>
<dbReference type="InterPro" id="IPR013096">
    <property type="entry name" value="Cupin_2"/>
</dbReference>
<dbReference type="PANTHER" id="PTHR46797:SF2">
    <property type="entry name" value="TRANSCRIPTIONAL REGULATOR"/>
    <property type="match status" value="1"/>
</dbReference>
<dbReference type="SUPFAM" id="SSF51182">
    <property type="entry name" value="RmlC-like cupins"/>
    <property type="match status" value="1"/>
</dbReference>
<dbReference type="CDD" id="cd00093">
    <property type="entry name" value="HTH_XRE"/>
    <property type="match status" value="1"/>
</dbReference>
<evidence type="ECO:0000313" key="3">
    <source>
        <dbReference type="EMBL" id="SHM56781.1"/>
    </source>
</evidence>
<dbReference type="Gene3D" id="1.10.260.40">
    <property type="entry name" value="lambda repressor-like DNA-binding domains"/>
    <property type="match status" value="1"/>
</dbReference>
<evidence type="ECO:0000259" key="2">
    <source>
        <dbReference type="PROSITE" id="PS50943"/>
    </source>
</evidence>
<dbReference type="SUPFAM" id="SSF47413">
    <property type="entry name" value="lambda repressor-like DNA-binding domains"/>
    <property type="match status" value="1"/>
</dbReference>
<reference evidence="3 4" key="1">
    <citation type="submission" date="2016-11" db="EMBL/GenBank/DDBJ databases">
        <authorList>
            <person name="Jaros S."/>
            <person name="Januszkiewicz K."/>
            <person name="Wedrychowicz H."/>
        </authorList>
    </citation>
    <scope>NUCLEOTIDE SEQUENCE [LARGE SCALE GENOMIC DNA]</scope>
    <source>
        <strain evidence="3 4">DSM 29589</strain>
    </source>
</reference>
<dbReference type="AlphaFoldDB" id="A0A1M7JV52"/>
<dbReference type="InterPro" id="IPR011051">
    <property type="entry name" value="RmlC_Cupin_sf"/>
</dbReference>
<evidence type="ECO:0000256" key="1">
    <source>
        <dbReference type="ARBA" id="ARBA00023125"/>
    </source>
</evidence>
<dbReference type="STRING" id="337701.SAMN05444398_12234"/>
<dbReference type="PANTHER" id="PTHR46797">
    <property type="entry name" value="HTH-TYPE TRANSCRIPTIONAL REGULATOR"/>
    <property type="match status" value="1"/>
</dbReference>
<dbReference type="OrthoDB" id="9814751at2"/>
<dbReference type="SMART" id="SM00530">
    <property type="entry name" value="HTH_XRE"/>
    <property type="match status" value="1"/>
</dbReference>
<dbReference type="Proteomes" id="UP000183974">
    <property type="component" value="Unassembled WGS sequence"/>
</dbReference>
<keyword evidence="1" id="KW-0238">DNA-binding</keyword>
<dbReference type="InterPro" id="IPR010982">
    <property type="entry name" value="Lambda_DNA-bd_dom_sf"/>
</dbReference>
<proteinExistence type="predicted"/>
<protein>
    <submittedName>
        <fullName evidence="3">Transcriptional regulator, XRE family with cupin sensor</fullName>
    </submittedName>
</protein>
<dbReference type="InterPro" id="IPR050807">
    <property type="entry name" value="TransReg_Diox_bact_type"/>
</dbReference>
<gene>
    <name evidence="3" type="ORF">SAMN05444398_12234</name>
</gene>
<dbReference type="RefSeq" id="WP_073037705.1">
    <property type="nucleotide sequence ID" value="NZ_BMLR01000021.1"/>
</dbReference>
<dbReference type="GO" id="GO:0003677">
    <property type="term" value="F:DNA binding"/>
    <property type="evidence" value="ECO:0007669"/>
    <property type="project" value="UniProtKB-KW"/>
</dbReference>
<dbReference type="Gene3D" id="2.60.120.10">
    <property type="entry name" value="Jelly Rolls"/>
    <property type="match status" value="1"/>
</dbReference>
<name>A0A1M7JV52_9RHOB</name>
<feature type="domain" description="HTH cro/C1-type" evidence="2">
    <location>
        <begin position="6"/>
        <end position="60"/>
    </location>
</feature>
<dbReference type="InterPro" id="IPR014710">
    <property type="entry name" value="RmlC-like_jellyroll"/>
</dbReference>